<feature type="coiled-coil region" evidence="2">
    <location>
        <begin position="601"/>
        <end position="669"/>
    </location>
</feature>
<feature type="compositionally biased region" description="Basic and acidic residues" evidence="3">
    <location>
        <begin position="171"/>
        <end position="189"/>
    </location>
</feature>
<keyword evidence="4" id="KW-1185">Reference proteome</keyword>
<proteinExistence type="predicted"/>
<dbReference type="InterPro" id="IPR037120">
    <property type="entry name" value="Haem_peroxidase_sf_animal"/>
</dbReference>
<dbReference type="Pfam" id="PF11957">
    <property type="entry name" value="efThoc1"/>
    <property type="match status" value="1"/>
</dbReference>
<dbReference type="InterPro" id="IPR019791">
    <property type="entry name" value="Haem_peroxidase_animal"/>
</dbReference>
<feature type="region of interest" description="Disordered" evidence="3">
    <location>
        <begin position="171"/>
        <end position="209"/>
    </location>
</feature>
<dbReference type="Gene3D" id="1.10.640.10">
    <property type="entry name" value="Haem peroxidase domain superfamily, animal type"/>
    <property type="match status" value="1"/>
</dbReference>
<sequence>MSLKPRIKRTDLERIKSSVERVLRTKALEFGRSDIPVADVEAFVKFVIGLAEKDIGVSKENDKDNKICTKTLTIQILQDIFDVSTTQRCEQLFGIIENNIHIWKTPFFFSSCKNMILRLCNDLLKRLSRFIDTTFCGRILILLAKSLPLNEKSGLNLPGHFNTQNVTVFDREKKDQHSQHEESEQRMEEGPEEPPQLPSVSSTAGGVDDDMEVGEIRDHRDSFGGTIPMDYNLYFNFWDLQRFFSNPNLLFENDNFTKLENDISNVFALFSAYKIEKPQRQECSGDIGSPQHGKAYNNFNYKHENSMEIDYDCDNKNDVKMINLDDKNSDNSFKNNSNIGQRLNVDLSERTFCAKYLTSEKLFPFQMSDSQFRRYFLLQFLIISNYLASRTRPKEFGILALELNSTQEETLQGLIDKCYNLLRETYPNGSRFASSVKKLLLREKQWCSWKADGFPDLFNNSNIQSSSSCDDIKFERKQISTRYVANSIDLGNSELTRLWTIEKDNLTACKNVKRNCIPNLKSFLEEALDELDPEQQVEEKYQSVNDEHYQWMASRFLLMNSDQHINHASQDANMKMFEKPSEKDAIAVFLRRSIQVAAENVPELKSRAQQIQASIEKIKKQENDRLEEQARAAKELEIAKAKELELAKVREMELRLKEEKIKIQEKEQQQQRSLPEDLQTNMLHKHLFYKHLLQKHFYFYYVVLFIISTTTTCLAMQIPCGKSFFPCFGEKEGIATKQQTNTRKLYGITIHQDAKISDQILRTAAKEAHEETDVLYNESGVKQLLDSRNPLSASLMQYSRMHPLTDRGKLFSQYAYVALALSRRLSQKMTSTAMQGTAASVPSHTLLLHSPGLLARVKNSTSLGKECPTDEEAHCPTTSSQLFRSLSGQCNNVRRPFIGAAGQPLSRLFPSPTYADNGLGVQPRRQISQFGGGSNAGGGELPSVRQISLELFQNPKETNPFGVNEIVAYWLYFVGSDLASIAPNQCLIKGTSVAFPCCTPGFAHADCDPIDIPSNDPTYGPAHITCIPHSRTLPAPRDQCALGPREQANHVSSFLDGSQIYGSSYETLERLRAPGESGRLLISNNEINLLTWDPLSSDYCQSSDKQKQRCFLSGTPDVNLLVGITLLHTIWVRQHNKLADGLREMNRHWNGDRIFNEARRIVIAQMQHITYAEFLPILLGIDAVRKFQLNLTPPGSFSSDYDIDVDATTLNEFATIVIPVAFLLLQSINNSSTTTTLFNNPSRLYEQQGVEQLVSELHSRQAERPGLKIDLNFRGHFLQSSTANVGLDLISIALKQERDHGLPSYNLMRVNCGLEKLQSFGEMRLILINESVADQLATIYEHVDDIDLLVGVLAERPLKGAFLSQTLSCIIGRQFQRTKIGDRYWYENFFAPTAFSEEQLAQIKKTTWARV</sequence>
<dbReference type="Pfam" id="PF03098">
    <property type="entry name" value="An_peroxidase"/>
    <property type="match status" value="1"/>
</dbReference>
<dbReference type="PRINTS" id="PR00457">
    <property type="entry name" value="ANPEROXIDASE"/>
</dbReference>
<keyword evidence="1" id="KW-0560">Oxidoreductase</keyword>
<evidence type="ECO:0000256" key="2">
    <source>
        <dbReference type="SAM" id="Coils"/>
    </source>
</evidence>
<dbReference type="GO" id="GO:0006979">
    <property type="term" value="P:response to oxidative stress"/>
    <property type="evidence" value="ECO:0007669"/>
    <property type="project" value="InterPro"/>
</dbReference>
<dbReference type="GO" id="GO:0020037">
    <property type="term" value="F:heme binding"/>
    <property type="evidence" value="ECO:0007669"/>
    <property type="project" value="InterPro"/>
</dbReference>
<keyword evidence="2" id="KW-0175">Coiled coil</keyword>
<organism evidence="4 5">
    <name type="scientific">Meloidogyne floridensis</name>
    <dbReference type="NCBI Taxonomy" id="298350"/>
    <lineage>
        <taxon>Eukaryota</taxon>
        <taxon>Metazoa</taxon>
        <taxon>Ecdysozoa</taxon>
        <taxon>Nematoda</taxon>
        <taxon>Chromadorea</taxon>
        <taxon>Rhabditida</taxon>
        <taxon>Tylenchina</taxon>
        <taxon>Tylenchomorpha</taxon>
        <taxon>Tylenchoidea</taxon>
        <taxon>Meloidogynidae</taxon>
        <taxon>Meloidogyninae</taxon>
        <taxon>Meloidogyne</taxon>
    </lineage>
</organism>
<dbReference type="PANTHER" id="PTHR11475:SF134">
    <property type="entry name" value="LD42267P"/>
    <property type="match status" value="1"/>
</dbReference>
<dbReference type="Proteomes" id="UP000887560">
    <property type="component" value="Unplaced"/>
</dbReference>
<evidence type="ECO:0000313" key="5">
    <source>
        <dbReference type="WBParaSite" id="scf7180000420058.g4649"/>
    </source>
</evidence>
<dbReference type="PANTHER" id="PTHR11475">
    <property type="entry name" value="OXIDASE/PEROXIDASE"/>
    <property type="match status" value="1"/>
</dbReference>
<dbReference type="PROSITE" id="PS50292">
    <property type="entry name" value="PEROXIDASE_3"/>
    <property type="match status" value="1"/>
</dbReference>
<evidence type="ECO:0000256" key="1">
    <source>
        <dbReference type="ARBA" id="ARBA00022559"/>
    </source>
</evidence>
<evidence type="ECO:0000256" key="3">
    <source>
        <dbReference type="SAM" id="MobiDB-lite"/>
    </source>
</evidence>
<dbReference type="GO" id="GO:0004601">
    <property type="term" value="F:peroxidase activity"/>
    <property type="evidence" value="ECO:0007669"/>
    <property type="project" value="UniProtKB-KW"/>
</dbReference>
<dbReference type="InterPro" id="IPR010255">
    <property type="entry name" value="Haem_peroxidase_sf"/>
</dbReference>
<evidence type="ECO:0000313" key="4">
    <source>
        <dbReference type="Proteomes" id="UP000887560"/>
    </source>
</evidence>
<dbReference type="WBParaSite" id="scf7180000420058.g4649">
    <property type="protein sequence ID" value="scf7180000420058.g4649"/>
    <property type="gene ID" value="scf7180000420058.g4649"/>
</dbReference>
<dbReference type="InterPro" id="IPR021861">
    <property type="entry name" value="THO_THOC1"/>
</dbReference>
<dbReference type="SUPFAM" id="SSF48113">
    <property type="entry name" value="Heme-dependent peroxidases"/>
    <property type="match status" value="1"/>
</dbReference>
<dbReference type="CDD" id="cd09823">
    <property type="entry name" value="peroxinectin_like"/>
    <property type="match status" value="1"/>
</dbReference>
<keyword evidence="1" id="KW-0575">Peroxidase</keyword>
<protein>
    <submittedName>
        <fullName evidence="5">Peroxidase</fullName>
    </submittedName>
</protein>
<reference evidence="5" key="1">
    <citation type="submission" date="2022-11" db="UniProtKB">
        <authorList>
            <consortium name="WormBaseParasite"/>
        </authorList>
    </citation>
    <scope>IDENTIFICATION</scope>
</reference>
<name>A0A915NT31_9BILA</name>
<accession>A0A915NT31</accession>